<keyword evidence="9" id="KW-1185">Reference proteome</keyword>
<evidence type="ECO:0000256" key="5">
    <source>
        <dbReference type="ARBA" id="ARBA00023004"/>
    </source>
</evidence>
<dbReference type="GO" id="GO:0046872">
    <property type="term" value="F:metal ion binding"/>
    <property type="evidence" value="ECO:0007669"/>
    <property type="project" value="UniProtKB-KW"/>
</dbReference>
<dbReference type="CDD" id="cd21109">
    <property type="entry name" value="SPASM"/>
    <property type="match status" value="1"/>
</dbReference>
<accession>A0A3E3K0R3</accession>
<keyword evidence="2" id="KW-0004">4Fe-4S</keyword>
<dbReference type="InterPro" id="IPR017200">
    <property type="entry name" value="PqqE-like"/>
</dbReference>
<dbReference type="InterPro" id="IPR006638">
    <property type="entry name" value="Elp3/MiaA/NifB-like_rSAM"/>
</dbReference>
<keyword evidence="6" id="KW-0411">Iron-sulfur</keyword>
<evidence type="ECO:0000259" key="7">
    <source>
        <dbReference type="PROSITE" id="PS51918"/>
    </source>
</evidence>
<dbReference type="AlphaFoldDB" id="A0A3E3K0R3"/>
<dbReference type="PANTHER" id="PTHR11228:SF7">
    <property type="entry name" value="PQQA PEPTIDE CYCLASE"/>
    <property type="match status" value="1"/>
</dbReference>
<evidence type="ECO:0000256" key="2">
    <source>
        <dbReference type="ARBA" id="ARBA00022485"/>
    </source>
</evidence>
<organism evidence="8 9">
    <name type="scientific">Sellimonas intestinalis</name>
    <dbReference type="NCBI Taxonomy" id="1653434"/>
    <lineage>
        <taxon>Bacteria</taxon>
        <taxon>Bacillati</taxon>
        <taxon>Bacillota</taxon>
        <taxon>Clostridia</taxon>
        <taxon>Lachnospirales</taxon>
        <taxon>Lachnospiraceae</taxon>
        <taxon>Sellimonas</taxon>
    </lineage>
</organism>
<dbReference type="SUPFAM" id="SSF102114">
    <property type="entry name" value="Radical SAM enzymes"/>
    <property type="match status" value="2"/>
</dbReference>
<evidence type="ECO:0000256" key="6">
    <source>
        <dbReference type="ARBA" id="ARBA00023014"/>
    </source>
</evidence>
<dbReference type="InterPro" id="IPR058240">
    <property type="entry name" value="rSAM_sf"/>
</dbReference>
<dbReference type="EMBL" id="QVLX01000005">
    <property type="protein sequence ID" value="RGE86411.1"/>
    <property type="molecule type" value="Genomic_DNA"/>
</dbReference>
<reference evidence="8 9" key="1">
    <citation type="submission" date="2018-08" db="EMBL/GenBank/DDBJ databases">
        <title>A genome reference for cultivated species of the human gut microbiota.</title>
        <authorList>
            <person name="Zou Y."/>
            <person name="Xue W."/>
            <person name="Luo G."/>
        </authorList>
    </citation>
    <scope>NUCLEOTIDE SEQUENCE [LARGE SCALE GENOMIC DNA]</scope>
    <source>
        <strain evidence="8 9">AF37-2AT</strain>
    </source>
</reference>
<gene>
    <name evidence="8" type="ORF">DW016_10120</name>
</gene>
<dbReference type="Pfam" id="PF04055">
    <property type="entry name" value="Radical_SAM"/>
    <property type="match status" value="1"/>
</dbReference>
<evidence type="ECO:0000256" key="3">
    <source>
        <dbReference type="ARBA" id="ARBA00022691"/>
    </source>
</evidence>
<dbReference type="PIRSF" id="PIRSF037420">
    <property type="entry name" value="PQQ_syn_pqqE"/>
    <property type="match status" value="1"/>
</dbReference>
<comment type="cofactor">
    <cofactor evidence="1">
        <name>[4Fe-4S] cluster</name>
        <dbReference type="ChEBI" id="CHEBI:49883"/>
    </cofactor>
</comment>
<dbReference type="SFLD" id="SFLDG01067">
    <property type="entry name" value="SPASM/twitch_domain_containing"/>
    <property type="match status" value="1"/>
</dbReference>
<dbReference type="InterPro" id="IPR013785">
    <property type="entry name" value="Aldolase_TIM"/>
</dbReference>
<dbReference type="GO" id="GO:0051539">
    <property type="term" value="F:4 iron, 4 sulfur cluster binding"/>
    <property type="evidence" value="ECO:0007669"/>
    <property type="project" value="UniProtKB-KW"/>
</dbReference>
<name>A0A3E3K0R3_9FIRM</name>
<keyword evidence="3" id="KW-0949">S-adenosyl-L-methionine</keyword>
<proteinExistence type="predicted"/>
<evidence type="ECO:0000313" key="8">
    <source>
        <dbReference type="EMBL" id="RGE86411.1"/>
    </source>
</evidence>
<dbReference type="SMART" id="SM00729">
    <property type="entry name" value="Elp3"/>
    <property type="match status" value="1"/>
</dbReference>
<evidence type="ECO:0000256" key="4">
    <source>
        <dbReference type="ARBA" id="ARBA00022723"/>
    </source>
</evidence>
<sequence length="388" mass="45068">MSRSYLCWKMKNDFLKVSWRKIEMSVFDITNRCNLKCIYCCRGESLNKQVDEVSTEDVLNTIKQIVDIRGNFIVLQGGEPLIRKDIVDILSKMKEYKKVIPAKYFNDLKNLLKLQLPAERFGMQYKKILVRQGLPMYFVSTNGTIYSKNIEKALYESGFAVDISLDSFDKEINERTRIGINHDTVCENIKKFSERLPVSISCTVTEENVDTIDEMIDYAYRFGAISVKYSPVIMVGNRKENDENFRFRYLKALDRILDIFPNYSEKLYLTIKIYKHCLNDSYGKAVLEKILATPNIMLEIHECAACIKLKELYIDPKLNVYGCASMKNDPSLSLGNLYEKTLVDLWKSEKRLYLKQQLSKHIEQAGKYGGCTASSYIIQKDTRRQKDD</sequence>
<dbReference type="SFLD" id="SFLDS00029">
    <property type="entry name" value="Radical_SAM"/>
    <property type="match status" value="1"/>
</dbReference>
<evidence type="ECO:0000256" key="1">
    <source>
        <dbReference type="ARBA" id="ARBA00001966"/>
    </source>
</evidence>
<dbReference type="Proteomes" id="UP000261080">
    <property type="component" value="Unassembled WGS sequence"/>
</dbReference>
<dbReference type="GO" id="GO:0003824">
    <property type="term" value="F:catalytic activity"/>
    <property type="evidence" value="ECO:0007669"/>
    <property type="project" value="InterPro"/>
</dbReference>
<dbReference type="InterPro" id="IPR007197">
    <property type="entry name" value="rSAM"/>
</dbReference>
<comment type="caution">
    <text evidence="8">The sequence shown here is derived from an EMBL/GenBank/DDBJ whole genome shotgun (WGS) entry which is preliminary data.</text>
</comment>
<feature type="domain" description="Radical SAM core" evidence="7">
    <location>
        <begin position="19"/>
        <end position="266"/>
    </location>
</feature>
<keyword evidence="4" id="KW-0479">Metal-binding</keyword>
<dbReference type="OrthoDB" id="7021155at2"/>
<dbReference type="Gene3D" id="3.20.20.70">
    <property type="entry name" value="Aldolase class I"/>
    <property type="match status" value="1"/>
</dbReference>
<evidence type="ECO:0000313" key="9">
    <source>
        <dbReference type="Proteomes" id="UP000261080"/>
    </source>
</evidence>
<protein>
    <submittedName>
        <fullName evidence="8">Radical SAM protein</fullName>
    </submittedName>
</protein>
<keyword evidence="5" id="KW-0408">Iron</keyword>
<dbReference type="PROSITE" id="PS51918">
    <property type="entry name" value="RADICAL_SAM"/>
    <property type="match status" value="1"/>
</dbReference>
<dbReference type="PANTHER" id="PTHR11228">
    <property type="entry name" value="RADICAL SAM DOMAIN PROTEIN"/>
    <property type="match status" value="1"/>
</dbReference>
<dbReference type="CDD" id="cd01335">
    <property type="entry name" value="Radical_SAM"/>
    <property type="match status" value="1"/>
</dbReference>
<dbReference type="InterPro" id="IPR050377">
    <property type="entry name" value="Radical_SAM_PqqE_MftC-like"/>
</dbReference>